<proteinExistence type="predicted"/>
<organism evidence="1 3">
    <name type="scientific">Handroanthus impetiginosus</name>
    <dbReference type="NCBI Taxonomy" id="429701"/>
    <lineage>
        <taxon>Eukaryota</taxon>
        <taxon>Viridiplantae</taxon>
        <taxon>Streptophyta</taxon>
        <taxon>Embryophyta</taxon>
        <taxon>Tracheophyta</taxon>
        <taxon>Spermatophyta</taxon>
        <taxon>Magnoliopsida</taxon>
        <taxon>eudicotyledons</taxon>
        <taxon>Gunneridae</taxon>
        <taxon>Pentapetalae</taxon>
        <taxon>asterids</taxon>
        <taxon>lamiids</taxon>
        <taxon>Lamiales</taxon>
        <taxon>Bignoniaceae</taxon>
        <taxon>Crescentiina</taxon>
        <taxon>Tabebuia alliance</taxon>
        <taxon>Handroanthus</taxon>
    </lineage>
</organism>
<dbReference type="PANTHER" id="PTHR48156:SF1">
    <property type="entry name" value="TRANSMEMBRANE PROTEIN"/>
    <property type="match status" value="1"/>
</dbReference>
<name>A0A2G9G2D6_9LAMI</name>
<reference evidence="1" key="1">
    <citation type="submission" date="2017-07" db="EMBL/GenBank/DDBJ databases">
        <authorList>
            <person name="Sun Z.S."/>
            <person name="Albrecht U."/>
            <person name="Echele G."/>
            <person name="Lee C.C."/>
        </authorList>
    </citation>
    <scope>NUCLEOTIDE SEQUENCE</scope>
    <source>
        <strain evidence="1">UFG-1</strain>
        <tissue evidence="1">Leaf</tissue>
    </source>
</reference>
<keyword evidence="3" id="KW-1185">Reference proteome</keyword>
<accession>A0A2G9G2D6</accession>
<dbReference type="EMBL" id="NKXS01007572">
    <property type="protein sequence ID" value="PIM99486.1"/>
    <property type="molecule type" value="Genomic_DNA"/>
</dbReference>
<dbReference type="Proteomes" id="UP000231279">
    <property type="component" value="Unassembled WGS sequence"/>
</dbReference>
<evidence type="ECO:0000313" key="3">
    <source>
        <dbReference type="Proteomes" id="UP000231279"/>
    </source>
</evidence>
<comment type="caution">
    <text evidence="1">The sequence shown here is derived from an EMBL/GenBank/DDBJ whole genome shotgun (WGS) entry which is preliminary data.</text>
</comment>
<evidence type="ECO:0000313" key="1">
    <source>
        <dbReference type="EMBL" id="PIM99486.1"/>
    </source>
</evidence>
<gene>
    <name evidence="2" type="ORF">CDL12_16928</name>
    <name evidence="1" type="ORF">CDL12_28019</name>
</gene>
<evidence type="ECO:0000313" key="2">
    <source>
        <dbReference type="EMBL" id="PIN10477.1"/>
    </source>
</evidence>
<dbReference type="OrthoDB" id="603217at2759"/>
<dbReference type="AlphaFoldDB" id="A0A2G9G2D6"/>
<sequence length="48" mass="5185">MAVTWGMTVWLARMIWMALSGWVVSCLTIADEIAGSLRTGDIGPFNVG</sequence>
<dbReference type="PANTHER" id="PTHR48156">
    <property type="entry name" value="TRANSMEMBRANE PROTEIN"/>
    <property type="match status" value="1"/>
</dbReference>
<reference evidence="3" key="2">
    <citation type="journal article" date="2018" name="Gigascience">
        <title>Genome assembly of the Pink Ipe (Handroanthus impetiginosus, Bignoniaceae), a highly valued, ecologically keystone Neotropical timber forest tree.</title>
        <authorList>
            <person name="Silva-Junior O.B."/>
            <person name="Grattapaglia D."/>
            <person name="Novaes E."/>
            <person name="Collevatti R.G."/>
        </authorList>
    </citation>
    <scope>NUCLEOTIDE SEQUENCE [LARGE SCALE GENOMIC DNA]</scope>
    <source>
        <strain evidence="3">cv. UFG-1</strain>
    </source>
</reference>
<dbReference type="EMBL" id="NKXS01003212">
    <property type="protein sequence ID" value="PIN10477.1"/>
    <property type="molecule type" value="Genomic_DNA"/>
</dbReference>
<reference evidence="1" key="3">
    <citation type="journal article" date="2018" name="Gigascience">
        <title>Genome assembly of the pink ipe (Handroanthus impetiginosus, Bignoniaceae), a highly-valued ecologically keystone neotropical timber forest tree.</title>
        <authorList>
            <person name="Silva-Junior O.B."/>
            <person name="Novaes E."/>
            <person name="Grattapaglia D."/>
            <person name="Collevatti R.G."/>
        </authorList>
    </citation>
    <scope>NUCLEOTIDE SEQUENCE [LARGE SCALE GENOMIC DNA]</scope>
    <source>
        <strain evidence="1">UFG-1</strain>
        <tissue evidence="1">Leaf</tissue>
    </source>
</reference>
<protein>
    <submittedName>
        <fullName evidence="1">Uncharacterized protein</fullName>
    </submittedName>
</protein>